<proteinExistence type="predicted"/>
<protein>
    <submittedName>
        <fullName evidence="1">Uncharacterized protein</fullName>
    </submittedName>
</protein>
<reference evidence="1" key="1">
    <citation type="journal article" date="2015" name="Nature">
        <title>Complex archaea that bridge the gap between prokaryotes and eukaryotes.</title>
        <authorList>
            <person name="Spang A."/>
            <person name="Saw J.H."/>
            <person name="Jorgensen S.L."/>
            <person name="Zaremba-Niedzwiedzka K."/>
            <person name="Martijn J."/>
            <person name="Lind A.E."/>
            <person name="van Eijk R."/>
            <person name="Schleper C."/>
            <person name="Guy L."/>
            <person name="Ettema T.J."/>
        </authorList>
    </citation>
    <scope>NUCLEOTIDE SEQUENCE</scope>
</reference>
<organism evidence="1">
    <name type="scientific">marine sediment metagenome</name>
    <dbReference type="NCBI Taxonomy" id="412755"/>
    <lineage>
        <taxon>unclassified sequences</taxon>
        <taxon>metagenomes</taxon>
        <taxon>ecological metagenomes</taxon>
    </lineage>
</organism>
<accession>A0A0F9J3H4</accession>
<dbReference type="EMBL" id="LAZR01010939">
    <property type="protein sequence ID" value="KKM64244.1"/>
    <property type="molecule type" value="Genomic_DNA"/>
</dbReference>
<sequence length="95" mass="10109">MIMATNAGGSEWIVRFNKWMDDTVTPAMGSFSMLVDGVPRALVGVLWGPTMGLRIAHVGLDAITDVVITLDLTDPNLRDTDGGIAQAPQSIRGIV</sequence>
<name>A0A0F9J3H4_9ZZZZ</name>
<dbReference type="AlphaFoldDB" id="A0A0F9J3H4"/>
<gene>
    <name evidence="1" type="ORF">LCGC14_1503290</name>
</gene>
<comment type="caution">
    <text evidence="1">The sequence shown here is derived from an EMBL/GenBank/DDBJ whole genome shotgun (WGS) entry which is preliminary data.</text>
</comment>
<evidence type="ECO:0000313" key="1">
    <source>
        <dbReference type="EMBL" id="KKM64244.1"/>
    </source>
</evidence>